<dbReference type="AlphaFoldDB" id="A0A1H3SMI3"/>
<dbReference type="Pfam" id="PF00534">
    <property type="entry name" value="Glycos_transf_1"/>
    <property type="match status" value="1"/>
</dbReference>
<evidence type="ECO:0000259" key="2">
    <source>
        <dbReference type="Pfam" id="PF00534"/>
    </source>
</evidence>
<accession>A0A1H3SMI3</accession>
<dbReference type="Proteomes" id="UP000199515">
    <property type="component" value="Unassembled WGS sequence"/>
</dbReference>
<evidence type="ECO:0000313" key="4">
    <source>
        <dbReference type="EMBL" id="SDZ39186.1"/>
    </source>
</evidence>
<dbReference type="PANTHER" id="PTHR43685">
    <property type="entry name" value="GLYCOSYLTRANSFERASE"/>
    <property type="match status" value="1"/>
</dbReference>
<reference evidence="4 5" key="1">
    <citation type="submission" date="2016-10" db="EMBL/GenBank/DDBJ databases">
        <authorList>
            <person name="de Groot N.N."/>
        </authorList>
    </citation>
    <scope>NUCLEOTIDE SEQUENCE [LARGE SCALE GENOMIC DNA]</scope>
    <source>
        <strain evidence="4 5">CPCC 202699</strain>
    </source>
</reference>
<dbReference type="CDD" id="cd06423">
    <property type="entry name" value="CESA_like"/>
    <property type="match status" value="1"/>
</dbReference>
<gene>
    <name evidence="4" type="ORF">SAMN05421504_114138</name>
</gene>
<keyword evidence="1 4" id="KW-0808">Transferase</keyword>
<dbReference type="SUPFAM" id="SSF53448">
    <property type="entry name" value="Nucleotide-diphospho-sugar transferases"/>
    <property type="match status" value="1"/>
</dbReference>
<protein>
    <submittedName>
        <fullName evidence="4">Glycosyltransferase, GT2 family</fullName>
    </submittedName>
</protein>
<evidence type="ECO:0000259" key="3">
    <source>
        <dbReference type="Pfam" id="PF00535"/>
    </source>
</evidence>
<keyword evidence="5" id="KW-1185">Reference proteome</keyword>
<organism evidence="4 5">
    <name type="scientific">Amycolatopsis xylanica</name>
    <dbReference type="NCBI Taxonomy" id="589385"/>
    <lineage>
        <taxon>Bacteria</taxon>
        <taxon>Bacillati</taxon>
        <taxon>Actinomycetota</taxon>
        <taxon>Actinomycetes</taxon>
        <taxon>Pseudonocardiales</taxon>
        <taxon>Pseudonocardiaceae</taxon>
        <taxon>Amycolatopsis</taxon>
    </lineage>
</organism>
<dbReference type="STRING" id="589385.SAMN05421504_114138"/>
<dbReference type="Pfam" id="PF00535">
    <property type="entry name" value="Glycos_transf_2"/>
    <property type="match status" value="1"/>
</dbReference>
<dbReference type="PANTHER" id="PTHR43685:SF14">
    <property type="entry name" value="GLYCOSYLTRANSFERASE 2-LIKE DOMAIN-CONTAINING PROTEIN"/>
    <property type="match status" value="1"/>
</dbReference>
<proteinExistence type="predicted"/>
<sequence>MSTLWGISFDAAPISGLVVEFVKTARLFRDRGARVCLDLGYDIKADKNAFFRPYTDERDHLPDWVRLGRVDGIERLDGYTADFVAEILQGVVQGGNKLPQKAETLSEQLKDLLLATWSKMDVTSVIVENGTLPENVIYTKALYLAIDEYGRRNRLGPFVLWRDHDLMWQSEPGTGKYGEFPYPGAIRPRESPFIHYVVQHQDALDHMLDWVPGLPNISVLPNTFSHIPHSGNPRFRQAYGIPGNASLLARCTRIIPQKRIDRDLHLLAALTDRVDAYLFVAGDIGEAPDEYAKLTRLATELGVSERVVFGGKLAPRETVSPTGFSVRDLLAHADIVSFLTSYDYESYGNPIGEAIASGVPYLTSRYELYDTVYGSLGFRAPVLDITTHDLPTEAFVAEVADLLLDERKRGQMAEFNHRLGERHFGRDRAEEALAALLPAPMGERTRMSVVIPVFNEAANLPSALASLYDQRDSGGMPLDRALYEIVLVDNNSTDDTAEVVRAFTAAHPDLAVHLIPEPEQGPACARKTGMDFAAARSRGREDGARFYLVGADADCRVAPDWLGELFATMESSKAAIGVCDYYYAAEHFTHRPRLWTEIQKTLRCRQVTFSLFGGFPDGKGFAVDRDVYEQVGGIEIFYQLSGGRFVNHLSDDWDFGIKVRASGEDIVYAPKSRVEINPRRVNHAIEEVITGRAYGSDGVIVMRDIRVADPVVDLEGDLTEAEALQAWEFSIKDFTPKNVILPVLLTPSLLDDAQVIEFFGPSLAKRLARRIAEITEEMRIVDFTPIHAYKTPSFRLYFEFADEIFARLRATVGEDIGYPPPLPPCLAEVPAERFAEFVHYYCEDRESGEAHNYFGNGGVF</sequence>
<dbReference type="SUPFAM" id="SSF53756">
    <property type="entry name" value="UDP-Glycosyltransferase/glycogen phosphorylase"/>
    <property type="match status" value="1"/>
</dbReference>
<dbReference type="RefSeq" id="WP_091299455.1">
    <property type="nucleotide sequence ID" value="NZ_FNON01000014.1"/>
</dbReference>
<evidence type="ECO:0000313" key="5">
    <source>
        <dbReference type="Proteomes" id="UP000199515"/>
    </source>
</evidence>
<evidence type="ECO:0000256" key="1">
    <source>
        <dbReference type="ARBA" id="ARBA00022679"/>
    </source>
</evidence>
<dbReference type="GO" id="GO:0016757">
    <property type="term" value="F:glycosyltransferase activity"/>
    <property type="evidence" value="ECO:0007669"/>
    <property type="project" value="InterPro"/>
</dbReference>
<feature type="domain" description="Glycosyl transferase family 1" evidence="2">
    <location>
        <begin position="234"/>
        <end position="414"/>
    </location>
</feature>
<dbReference type="InterPro" id="IPR001296">
    <property type="entry name" value="Glyco_trans_1"/>
</dbReference>
<dbReference type="InterPro" id="IPR050834">
    <property type="entry name" value="Glycosyltransf_2"/>
</dbReference>
<dbReference type="Gene3D" id="3.90.550.10">
    <property type="entry name" value="Spore Coat Polysaccharide Biosynthesis Protein SpsA, Chain A"/>
    <property type="match status" value="1"/>
</dbReference>
<feature type="domain" description="Glycosyltransferase 2-like" evidence="3">
    <location>
        <begin position="448"/>
        <end position="627"/>
    </location>
</feature>
<dbReference type="EMBL" id="FNON01000014">
    <property type="protein sequence ID" value="SDZ39186.1"/>
    <property type="molecule type" value="Genomic_DNA"/>
</dbReference>
<name>A0A1H3SMI3_9PSEU</name>
<dbReference type="InterPro" id="IPR001173">
    <property type="entry name" value="Glyco_trans_2-like"/>
</dbReference>
<dbReference type="Gene3D" id="3.40.50.2000">
    <property type="entry name" value="Glycogen Phosphorylase B"/>
    <property type="match status" value="1"/>
</dbReference>
<dbReference type="InterPro" id="IPR029044">
    <property type="entry name" value="Nucleotide-diphossugar_trans"/>
</dbReference>
<dbReference type="CDD" id="cd03801">
    <property type="entry name" value="GT4_PimA-like"/>
    <property type="match status" value="1"/>
</dbReference>
<dbReference type="OrthoDB" id="3177103at2"/>